<sequence length="68" mass="7091">MSQDTMITGLTAAQVDGLACTVCGTDYLRVRVRVPHVPVGRSVTGSQVFACVGCRPDDAQRAAGGVLR</sequence>
<dbReference type="RefSeq" id="WP_285458392.1">
    <property type="nucleotide sequence ID" value="NZ_CP127173.1"/>
</dbReference>
<accession>A0ABY8XZ12</accession>
<proteinExistence type="predicted"/>
<dbReference type="EMBL" id="CP127173">
    <property type="protein sequence ID" value="WIV60781.1"/>
    <property type="molecule type" value="Genomic_DNA"/>
</dbReference>
<keyword evidence="2" id="KW-1185">Reference proteome</keyword>
<dbReference type="Proteomes" id="UP001227101">
    <property type="component" value="Chromosome"/>
</dbReference>
<protein>
    <submittedName>
        <fullName evidence="1">Uncharacterized protein</fullName>
    </submittedName>
</protein>
<evidence type="ECO:0000313" key="1">
    <source>
        <dbReference type="EMBL" id="WIV60781.1"/>
    </source>
</evidence>
<organism evidence="1 2">
    <name type="scientific">Amycolatopsis nalaikhensis</name>
    <dbReference type="NCBI Taxonomy" id="715472"/>
    <lineage>
        <taxon>Bacteria</taxon>
        <taxon>Bacillati</taxon>
        <taxon>Actinomycetota</taxon>
        <taxon>Actinomycetes</taxon>
        <taxon>Pseudonocardiales</taxon>
        <taxon>Pseudonocardiaceae</taxon>
        <taxon>Amycolatopsis</taxon>
    </lineage>
</organism>
<gene>
    <name evidence="1" type="ORF">QP939_20295</name>
</gene>
<reference evidence="1 2" key="1">
    <citation type="submission" date="2023-06" db="EMBL/GenBank/DDBJ databases">
        <authorList>
            <person name="Oyuntsetseg B."/>
            <person name="Kim S.B."/>
        </authorList>
    </citation>
    <scope>NUCLEOTIDE SEQUENCE [LARGE SCALE GENOMIC DNA]</scope>
    <source>
        <strain evidence="1 2">2-2</strain>
    </source>
</reference>
<name>A0ABY8XZ12_9PSEU</name>
<evidence type="ECO:0000313" key="2">
    <source>
        <dbReference type="Proteomes" id="UP001227101"/>
    </source>
</evidence>